<name>A0A4Y8SQZ3_9SPHI</name>
<accession>A0A4Y8SQZ3</accession>
<keyword evidence="3" id="KW-1185">Reference proteome</keyword>
<reference evidence="2 3" key="1">
    <citation type="journal article" date="2017" name="Int. J. Syst. Evol. Microbiol.">
        <title>Mucilaginibacterpsychrotolerans sp. nov., isolated from peatlands.</title>
        <authorList>
            <person name="Deng Y."/>
            <person name="Shen L."/>
            <person name="Xu B."/>
            <person name="Liu Y."/>
            <person name="Gu Z."/>
            <person name="Liu H."/>
            <person name="Zhou Y."/>
        </authorList>
    </citation>
    <scope>NUCLEOTIDE SEQUENCE [LARGE SCALE GENOMIC DNA]</scope>
    <source>
        <strain evidence="2 3">NH7-4</strain>
    </source>
</reference>
<proteinExistence type="predicted"/>
<protein>
    <submittedName>
        <fullName evidence="2">Uncharacterized protein</fullName>
    </submittedName>
</protein>
<dbReference type="OrthoDB" id="1355379at2"/>
<dbReference type="Proteomes" id="UP000297540">
    <property type="component" value="Unassembled WGS sequence"/>
</dbReference>
<evidence type="ECO:0000313" key="3">
    <source>
        <dbReference type="Proteomes" id="UP000297540"/>
    </source>
</evidence>
<keyword evidence="1" id="KW-0812">Transmembrane</keyword>
<dbReference type="EMBL" id="SOZE01000001">
    <property type="protein sequence ID" value="TFF40960.1"/>
    <property type="molecule type" value="Genomic_DNA"/>
</dbReference>
<keyword evidence="1" id="KW-1133">Transmembrane helix</keyword>
<organism evidence="2 3">
    <name type="scientific">Mucilaginibacter psychrotolerans</name>
    <dbReference type="NCBI Taxonomy" id="1524096"/>
    <lineage>
        <taxon>Bacteria</taxon>
        <taxon>Pseudomonadati</taxon>
        <taxon>Bacteroidota</taxon>
        <taxon>Sphingobacteriia</taxon>
        <taxon>Sphingobacteriales</taxon>
        <taxon>Sphingobacteriaceae</taxon>
        <taxon>Mucilaginibacter</taxon>
    </lineage>
</organism>
<dbReference type="RefSeq" id="WP_133229392.1">
    <property type="nucleotide sequence ID" value="NZ_SOZE01000001.1"/>
</dbReference>
<feature type="transmembrane region" description="Helical" evidence="1">
    <location>
        <begin position="12"/>
        <end position="32"/>
    </location>
</feature>
<evidence type="ECO:0000256" key="1">
    <source>
        <dbReference type="SAM" id="Phobius"/>
    </source>
</evidence>
<gene>
    <name evidence="2" type="ORF">E2R66_01935</name>
</gene>
<feature type="transmembrane region" description="Helical" evidence="1">
    <location>
        <begin position="44"/>
        <end position="64"/>
    </location>
</feature>
<dbReference type="AlphaFoldDB" id="A0A4Y8SQZ3"/>
<evidence type="ECO:0000313" key="2">
    <source>
        <dbReference type="EMBL" id="TFF40960.1"/>
    </source>
</evidence>
<keyword evidence="1" id="KW-0472">Membrane</keyword>
<sequence length="178" mass="20963">MENVKFYQGRRFEFNHIFGLFVYPILLTLNLLRDLDKPGDHHVALALDIGLIIFYLVATIYFLVDMYRKNKSTKVKLELTQKEINYNAGERIIPWKDIDSLKYKSEAIAIILNDNESFKAKTTWGRIGQWLNKLFYGTPVIINLAYLRGDAFENYNIIYDYMGEVKKLRNNEHLSIMI</sequence>
<comment type="caution">
    <text evidence="2">The sequence shown here is derived from an EMBL/GenBank/DDBJ whole genome shotgun (WGS) entry which is preliminary data.</text>
</comment>